<dbReference type="Proteomes" id="UP000887580">
    <property type="component" value="Unplaced"/>
</dbReference>
<protein>
    <submittedName>
        <fullName evidence="2">Uncharacterized protein</fullName>
    </submittedName>
</protein>
<dbReference type="WBParaSite" id="PS1159_v2.g8368.t1">
    <property type="protein sequence ID" value="PS1159_v2.g8368.t1"/>
    <property type="gene ID" value="PS1159_v2.g8368"/>
</dbReference>
<name>A0AC35GSM6_9BILA</name>
<evidence type="ECO:0000313" key="2">
    <source>
        <dbReference type="WBParaSite" id="PS1159_v2.g8368.t1"/>
    </source>
</evidence>
<evidence type="ECO:0000313" key="1">
    <source>
        <dbReference type="Proteomes" id="UP000887580"/>
    </source>
</evidence>
<proteinExistence type="predicted"/>
<reference evidence="2" key="1">
    <citation type="submission" date="2022-11" db="UniProtKB">
        <authorList>
            <consortium name="WormBaseParasite"/>
        </authorList>
    </citation>
    <scope>IDENTIFICATION</scope>
</reference>
<sequence>MPFKSIFPSIPIETEPYGKRILESFLKNPTKKAFIYAQNPNKLITYQKLYDETLMVAAFLEKHGFGHKDIALLFLPNSWEFVEILTAVSLRGGAFSAICVIRDIDGVQHQLEECQPKFIFCSDDKLSIIEKAVKNSKLSPKIVVCQLSSNQQNLSESSDDETFQIINFSTIINDPSLSNPSLQNIEEKNIDVKNDIFVIQYTSGTTGPPKGVMLSYQNYSTETSIFINHFNKYVYPRFDPNWSYENEATILLQAFCSGYGLSILLKSIIRELFLIPPTLSIFIYDLCVDDFDLSSLEIFHLSAAPTSESILQKVYEKLKNLKRIERSYGTSECSFSAITNPIYEKSRSDIAGTLCSNFEMKIIDESGNELPEGEKGELCTRGPTTMIGYLKNPKKTAEAIDSEGWFHCGDFAKYDNEGNLYIFGRLKDVIKVNEEKIGPSELENVLLSHSEIKDAAVVGVKDDECGQVPKAFVVKNNKELNEQKVQEFLEEQTPSYMHLKGGVEFISEIPKSGGGKISRKDLIEKEGE</sequence>
<organism evidence="1 2">
    <name type="scientific">Panagrolaimus sp. PS1159</name>
    <dbReference type="NCBI Taxonomy" id="55785"/>
    <lineage>
        <taxon>Eukaryota</taxon>
        <taxon>Metazoa</taxon>
        <taxon>Ecdysozoa</taxon>
        <taxon>Nematoda</taxon>
        <taxon>Chromadorea</taxon>
        <taxon>Rhabditida</taxon>
        <taxon>Tylenchina</taxon>
        <taxon>Panagrolaimomorpha</taxon>
        <taxon>Panagrolaimoidea</taxon>
        <taxon>Panagrolaimidae</taxon>
        <taxon>Panagrolaimus</taxon>
    </lineage>
</organism>
<accession>A0AC35GSM6</accession>